<dbReference type="InterPro" id="IPR014352">
    <property type="entry name" value="FERM/acyl-CoA-bd_prot_sf"/>
</dbReference>
<dbReference type="PANTHER" id="PTHR19981">
    <property type="entry name" value="TALIN"/>
    <property type="match status" value="1"/>
</dbReference>
<feature type="domain" description="FERM" evidence="6">
    <location>
        <begin position="83"/>
        <end position="386"/>
    </location>
</feature>
<feature type="domain" description="I/LWEQ" evidence="7">
    <location>
        <begin position="2314"/>
        <end position="2557"/>
    </location>
</feature>
<evidence type="ECO:0008006" key="10">
    <source>
        <dbReference type="Google" id="ProtNLM"/>
    </source>
</evidence>
<dbReference type="OrthoDB" id="10262320at2759"/>
<dbReference type="InterPro" id="IPR054082">
    <property type="entry name" value="Talin_IBS2B"/>
</dbReference>
<dbReference type="GO" id="GO:0001726">
    <property type="term" value="C:ruffle"/>
    <property type="evidence" value="ECO:0007669"/>
    <property type="project" value="InterPro"/>
</dbReference>
<evidence type="ECO:0000256" key="1">
    <source>
        <dbReference type="ARBA" id="ARBA00004245"/>
    </source>
</evidence>
<dbReference type="InterPro" id="IPR019748">
    <property type="entry name" value="FERM_central"/>
</dbReference>
<evidence type="ECO:0000256" key="3">
    <source>
        <dbReference type="ARBA" id="ARBA00023212"/>
    </source>
</evidence>
<dbReference type="FunFam" id="1.20.80.10:FF:000007">
    <property type="entry name" value="Talin 2"/>
    <property type="match status" value="1"/>
</dbReference>
<dbReference type="SUPFAM" id="SSF50729">
    <property type="entry name" value="PH domain-like"/>
    <property type="match status" value="1"/>
</dbReference>
<keyword evidence="2" id="KW-0963">Cytoplasm</keyword>
<dbReference type="Pfam" id="PF01608">
    <property type="entry name" value="I_LWEQ"/>
    <property type="match status" value="1"/>
</dbReference>
<dbReference type="Pfam" id="PF21692">
    <property type="entry name" value="Talin_R4"/>
    <property type="match status" value="1"/>
</dbReference>
<dbReference type="Gene3D" id="3.10.20.90">
    <property type="entry name" value="Phosphatidylinositol 3-kinase Catalytic Subunit, Chain A, domain 1"/>
    <property type="match status" value="2"/>
</dbReference>
<evidence type="ECO:0000256" key="5">
    <source>
        <dbReference type="SAM" id="MobiDB-lite"/>
    </source>
</evidence>
<dbReference type="PROSITE" id="PS50057">
    <property type="entry name" value="FERM_3"/>
    <property type="match status" value="1"/>
</dbReference>
<comment type="subcellular location">
    <subcellularLocation>
        <location evidence="1">Cytoplasm</location>
        <location evidence="1">Cytoskeleton</location>
    </subcellularLocation>
</comment>
<dbReference type="InterPro" id="IPR036476">
    <property type="entry name" value="Talin_cent_sf"/>
</dbReference>
<dbReference type="InterPro" id="IPR000299">
    <property type="entry name" value="FERM_domain"/>
</dbReference>
<dbReference type="InterPro" id="IPR049108">
    <property type="entry name" value="Talin_R4"/>
</dbReference>
<evidence type="ECO:0000259" key="6">
    <source>
        <dbReference type="PROSITE" id="PS50057"/>
    </source>
</evidence>
<dbReference type="GO" id="GO:0030036">
    <property type="term" value="P:actin cytoskeleton organization"/>
    <property type="evidence" value="ECO:0007669"/>
    <property type="project" value="TreeGrafter"/>
</dbReference>
<dbReference type="InterPro" id="IPR054060">
    <property type="entry name" value="TLN1-like_RS"/>
</dbReference>
<keyword evidence="4" id="KW-0175">Coiled coil</keyword>
<dbReference type="eggNOG" id="KOG4261">
    <property type="taxonomic scope" value="Eukaryota"/>
</dbReference>
<keyword evidence="3" id="KW-0206">Cytoskeleton</keyword>
<dbReference type="Gene3D" id="1.20.80.10">
    <property type="match status" value="1"/>
</dbReference>
<dbReference type="FunFam" id="1.20.1410.10:FF:000001">
    <property type="entry name" value="Talin 2"/>
    <property type="match status" value="1"/>
</dbReference>
<dbReference type="PROSITE" id="PS00660">
    <property type="entry name" value="FERM_1"/>
    <property type="match status" value="1"/>
</dbReference>
<dbReference type="Gene3D" id="1.20.1420.10">
    <property type="entry name" value="Talin, central domain"/>
    <property type="match status" value="8"/>
</dbReference>
<proteinExistence type="predicted"/>
<dbReference type="Proteomes" id="UP000030693">
    <property type="component" value="Unassembled WGS sequence"/>
</dbReference>
<dbReference type="Gene3D" id="2.30.29.30">
    <property type="entry name" value="Pleckstrin-homology domain (PH domain)/Phosphotyrosine-binding domain (PTB)"/>
    <property type="match status" value="1"/>
</dbReference>
<dbReference type="InterPro" id="IPR035964">
    <property type="entry name" value="I/LWEQ_dom_sf"/>
</dbReference>
<dbReference type="STRING" id="691883.A0A058Z6M8"/>
<dbReference type="GO" id="GO:0005737">
    <property type="term" value="C:cytoplasm"/>
    <property type="evidence" value="ECO:0007669"/>
    <property type="project" value="TreeGrafter"/>
</dbReference>
<organism evidence="8">
    <name type="scientific">Fonticula alba</name>
    <name type="common">Slime mold</name>
    <dbReference type="NCBI Taxonomy" id="691883"/>
    <lineage>
        <taxon>Eukaryota</taxon>
        <taxon>Rotosphaerida</taxon>
        <taxon>Fonticulaceae</taxon>
        <taxon>Fonticula</taxon>
    </lineage>
</organism>
<dbReference type="GO" id="GO:0098609">
    <property type="term" value="P:cell-cell adhesion"/>
    <property type="evidence" value="ECO:0007669"/>
    <property type="project" value="TreeGrafter"/>
</dbReference>
<dbReference type="FunFam" id="2.30.29.30:FF:000028">
    <property type="entry name" value="Talin 2"/>
    <property type="match status" value="1"/>
</dbReference>
<dbReference type="SUPFAM" id="SSF47031">
    <property type="entry name" value="Second domain of FERM"/>
    <property type="match status" value="1"/>
</dbReference>
<evidence type="ECO:0000256" key="4">
    <source>
        <dbReference type="SAM" id="Coils"/>
    </source>
</evidence>
<gene>
    <name evidence="8" type="ORF">H696_03395</name>
</gene>
<dbReference type="GO" id="GO:0005856">
    <property type="term" value="C:cytoskeleton"/>
    <property type="evidence" value="ECO:0007669"/>
    <property type="project" value="UniProtKB-SubCell"/>
</dbReference>
<dbReference type="InterPro" id="IPR035963">
    <property type="entry name" value="FERM_2"/>
</dbReference>
<dbReference type="Pfam" id="PF16511">
    <property type="entry name" value="FERM_f0"/>
    <property type="match status" value="1"/>
</dbReference>
<dbReference type="SUPFAM" id="SSF109880">
    <property type="entry name" value="A middle domain of Talin 1"/>
    <property type="match status" value="1"/>
</dbReference>
<dbReference type="Pfam" id="PF21865">
    <property type="entry name" value="TLN1-like_RS"/>
    <property type="match status" value="1"/>
</dbReference>
<dbReference type="SMART" id="SM01244">
    <property type="entry name" value="IRS"/>
    <property type="match status" value="1"/>
</dbReference>
<evidence type="ECO:0000259" key="7">
    <source>
        <dbReference type="PROSITE" id="PS50945"/>
    </source>
</evidence>
<evidence type="ECO:0000256" key="2">
    <source>
        <dbReference type="ARBA" id="ARBA00022490"/>
    </source>
</evidence>
<dbReference type="EMBL" id="KB932205">
    <property type="protein sequence ID" value="KCV69929.1"/>
    <property type="molecule type" value="Genomic_DNA"/>
</dbReference>
<sequence length="2557" mass="270225">MSKISLRVSIPKMGSTKTLQFSLDISIAEACREIRSSINEDPSSGADHGIFWPEQTKWLDPRRTFNFYDLSSGATIEYRKKHRPQKVRLADESEKTWLVDDSLTIEQLTAFACEKLNILNPDEYSFTTEKLEAKSREAAVEARRKGLSPPGDAWLIPSKTLKEQDVDESEVLIFRKKFFFSDQNIDRNDPVQLNLVYNQAQQSIIRGVNPCTQDEAAQFAALQCQILTGNHEPDKHTKSGFIEWKNYLPDEYVGKKDVEKKVYMEHRKIQGMTAENAKFRYIQLCRSLKTYGITFFHVKEKLPRRNKLIDVLLGVTRDSVMRFDGETKALRDNFPLTTLRRWAATPTHFTMDFGDYADSYLIFQTQEGDAISQLISGYIDIIVKKKKKEAERQFDDDEAEVAISDETIPASKATAITMVTGQLGLQVEVNVSQPGVVGGAGSSSSSSGSMAQMMGSSSAGTLAGGRAGAQAGGQMSLENMTDAQKALFQTIMSGFASINAAQSNLSITNVLPATGSDPAALQWRRHALDQNRQEVSSQLAAHLASTASICTLTNVDVNKIDYPQVGTCVGSISSNLTVLTSGSKMVAALLDDPNASEALLDACRQLSDATQRFFTAMQPVMLTGEKRQDMLGEARAVSAAASAMLQAMGEQDVSPSAQSLLNELAKAVALAVSEAAQHSSKNITTKCENPTDRAAVAQAIRDSVLSASQLAVTTSIVAPSIHTQLCQQELITNADQVEKCVNALVSRARQACNDGHANDQLAGMADRIRDALKRLIECARHGGQDAEEMSELERQAEIIISNIQTIIDNPSDSVRMISSIKTLVGASSKLSNLLKQQAMESNDPAERDRLLDAARNLAGLTHALVEVGREAARNPNDPRIRENLLAASRNLQAATRAALTLDQSHRKAFVRLLGAAKSNAATLTQLISAAKACSPYNRNQASQMQLINASKNVADRTGNLALAIREFSDNQDDPSSQLRLLAASKAMLAPGASSLAAARAASQTVGDQAAQARLLNISRTAGDSLRRLKEAIDMAESLSGSLELDSAIDSVRASHGLIKQAQESHAAGTLQPGPDQSLELCELDAVANTKAIGTSLAQLCSAAAQGHESYTGVSARDSAAALQSLANAVTGVAACCTDRDDGRALLEAARELLAQSEALIRSSKTCVGSKGDPEAQRDLAQHAAAVNRCMTALIEALPGQREINRSIASMRDQLQGFSGATPAPVAGDTFMTAQSRLTASAGALNVAASALVGAARSSPQQLQAAAQQLEQAFASLIAAGSAMQSQTSDPAVRAELDQYMNDVFNSVSSLLQSSMAYSADPSGNNLANLLNLAAKGVADSISNLLSLGASGAPGVKEANSVIQKLDYAVAKVDTVNSTVPDTSDTYHQSLRKLADSQTALQQSFAAVTASSRGGVIQSDVGTHITKMGDSMLDVVDAAVRALYLIGVADPGSTEARRQVISAEQVSLSVKEVQNACGRLRDPATVGADIMAAATAIAQHTSALCNACKAASVATSDPEAKQQFLGSAKAIATATGALVADIKSLTAHQHDPAARVAVETSARPLVEAVQALQTLSYSPEFAATPAKVSLTGQNTQAPLTHSSRDFVISSKDTVEAIKKLCLDPTDVTQQAFNDLAKAVGDQLRRLVNQASQMAPGQLECNEAIDQVNMASAEIQAASVNAAVGELQPTDPTKTTDSAQLSQVLLNNYRAVLSSAELVAASSKTGHHFAQAVETLSENFEPFATATIDTAAAASVNGLGQDYQDRLLEAAKNFSEAVAALLYPVKAAGGNPDATAQHMRVDQQLARLQDAGKELVRTVEGGSGGDYEIINDSIATVSGAMERLAVPIAAGSPDSPSAAGGAHAGRPYNELADEVIAGTRVLAQQLGELARARTSAEVSRLATDIAHSFNLLADTAHAAAGATNEADVSTSILDAVRLLGGSMIRLLDSSKLVAANPNDMQARSKAGTSSREATTNVSRLVAAVKTGSKGVQACEHALFVIDDILADLDTTLMFASSGTLDPIGQSQPFGHYKEPIAGVTRELAGNVKALLESISQTQDHLAEASGNSADSMATLRDHIKNAVTAVSSADVKAQTQLLEACIAVAQQLKDNIEASVRATSRRPEDIANMRTSTKRMTETIQNLISAVKLVGDESTRALRSLDSSMDAVRASIAQLRSDDPVQGTALPEDVVLSAKAVTAAAVTLVSASTATGPAAQDDLIKASTAARVAVDDLLRAGKAVSAEAPEDKRAQMHNACAKGAESVLTLFDTLKAVLGASRSGDQVTTNAMRGKLQNSAKQVADSINLVVGAAGHMVPTGYVDPNDPNVIAERELLAAASAIEAAARKLAALQPAEGPRAANEDLPFEEQIVEAAKAIAMATSALVRSATHTQREIVANDRQTSVRAGTPYHSDGTWSDGLVSAAKAVASATGELCEAANDMVQGKADRARIIATSRAVSGSTQQLLSAATVKSSITSHESQNRLRGAGAQVSKATRALIEAAEQNAALDTNPADEVSELMASGIGSRKAEIELQMKMLRMEQELEEARRALSSMRRQRYDK</sequence>
<dbReference type="GO" id="GO:0005886">
    <property type="term" value="C:plasma membrane"/>
    <property type="evidence" value="ECO:0007669"/>
    <property type="project" value="TreeGrafter"/>
</dbReference>
<dbReference type="SMART" id="SM00295">
    <property type="entry name" value="B41"/>
    <property type="match status" value="1"/>
</dbReference>
<dbReference type="InterPro" id="IPR032425">
    <property type="entry name" value="FERM_f0"/>
</dbReference>
<dbReference type="CDD" id="cd10569">
    <property type="entry name" value="FERM_C_Talin"/>
    <property type="match status" value="1"/>
</dbReference>
<dbReference type="Pfam" id="PF09141">
    <property type="entry name" value="Talin_middle"/>
    <property type="match status" value="1"/>
</dbReference>
<dbReference type="InterPro" id="IPR002558">
    <property type="entry name" value="ILWEQ_dom"/>
</dbReference>
<keyword evidence="9" id="KW-1185">Reference proteome</keyword>
<accession>A0A058Z6M8</accession>
<dbReference type="InterPro" id="IPR011993">
    <property type="entry name" value="PH-like_dom_sf"/>
</dbReference>
<feature type="compositionally biased region" description="Low complexity" evidence="5">
    <location>
        <begin position="442"/>
        <end position="461"/>
    </location>
</feature>
<dbReference type="RefSeq" id="XP_009495535.1">
    <property type="nucleotide sequence ID" value="XM_009497260.1"/>
</dbReference>
<dbReference type="GO" id="GO:0005178">
    <property type="term" value="F:integrin binding"/>
    <property type="evidence" value="ECO:0007669"/>
    <property type="project" value="TreeGrafter"/>
</dbReference>
<dbReference type="GO" id="GO:0051015">
    <property type="term" value="F:actin filament binding"/>
    <property type="evidence" value="ECO:0007669"/>
    <property type="project" value="InterPro"/>
</dbReference>
<name>A0A058Z6M8_FONAL</name>
<evidence type="ECO:0000313" key="8">
    <source>
        <dbReference type="EMBL" id="KCV69929.1"/>
    </source>
</evidence>
<dbReference type="OMA" id="LAYKDHE"/>
<dbReference type="InterPro" id="IPR019747">
    <property type="entry name" value="FERM_CS"/>
</dbReference>
<dbReference type="InterPro" id="IPR019749">
    <property type="entry name" value="Band_41_domain"/>
</dbReference>
<dbReference type="PANTHER" id="PTHR19981:SF1">
    <property type="entry name" value="RHEA, ISOFORM B"/>
    <property type="match status" value="1"/>
</dbReference>
<dbReference type="Pfam" id="PF00373">
    <property type="entry name" value="FERM_M"/>
    <property type="match status" value="1"/>
</dbReference>
<protein>
    <recommendedName>
        <fullName evidence="10">FERM domain-containing protein</fullName>
    </recommendedName>
</protein>
<dbReference type="SMART" id="SM00307">
    <property type="entry name" value="ILWEQ"/>
    <property type="match status" value="1"/>
</dbReference>
<dbReference type="PROSITE" id="PS00661">
    <property type="entry name" value="FERM_2"/>
    <property type="match status" value="1"/>
</dbReference>
<dbReference type="SUPFAM" id="SSF109885">
    <property type="entry name" value="I/LWEQ domain"/>
    <property type="match status" value="4"/>
</dbReference>
<dbReference type="Pfam" id="PF21896">
    <property type="entry name" value="Talin_IBS2B"/>
    <property type="match status" value="4"/>
</dbReference>
<dbReference type="GeneID" id="20528120"/>
<reference evidence="8" key="1">
    <citation type="submission" date="2013-04" db="EMBL/GenBank/DDBJ databases">
        <title>The Genome Sequence of Fonticula alba ATCC 38817.</title>
        <authorList>
            <consortium name="The Broad Institute Genomics Platform"/>
            <person name="Russ C."/>
            <person name="Cuomo C."/>
            <person name="Burger G."/>
            <person name="Gray M.W."/>
            <person name="Holland P.W.H."/>
            <person name="King N."/>
            <person name="Lang F.B.F."/>
            <person name="Roger A.J."/>
            <person name="Ruiz-Trillo I."/>
            <person name="Brown M."/>
            <person name="Walker B."/>
            <person name="Young S."/>
            <person name="Zeng Q."/>
            <person name="Gargeya S."/>
            <person name="Fitzgerald M."/>
            <person name="Haas B."/>
            <person name="Abouelleil A."/>
            <person name="Allen A.W."/>
            <person name="Alvarado L."/>
            <person name="Arachchi H.M."/>
            <person name="Berlin A.M."/>
            <person name="Chapman S.B."/>
            <person name="Gainer-Dewar J."/>
            <person name="Goldberg J."/>
            <person name="Griggs A."/>
            <person name="Gujja S."/>
            <person name="Hansen M."/>
            <person name="Howarth C."/>
            <person name="Imamovic A."/>
            <person name="Ireland A."/>
            <person name="Larimer J."/>
            <person name="McCowan C."/>
            <person name="Murphy C."/>
            <person name="Pearson M."/>
            <person name="Poon T.W."/>
            <person name="Priest M."/>
            <person name="Roberts A."/>
            <person name="Saif S."/>
            <person name="Shea T."/>
            <person name="Sisk P."/>
            <person name="Sykes S."/>
            <person name="Wortman J."/>
            <person name="Nusbaum C."/>
            <person name="Birren B."/>
        </authorList>
    </citation>
    <scope>NUCLEOTIDE SEQUENCE [LARGE SCALE GENOMIC DNA]</scope>
    <source>
        <strain evidence="8">ATCC 38817</strain>
    </source>
</reference>
<dbReference type="Gene3D" id="1.20.1410.10">
    <property type="entry name" value="I/LWEQ domain"/>
    <property type="match status" value="1"/>
</dbReference>
<dbReference type="GO" id="GO:0005200">
    <property type="term" value="F:structural constituent of cytoskeleton"/>
    <property type="evidence" value="ECO:0007669"/>
    <property type="project" value="InterPro"/>
</dbReference>
<dbReference type="PROSITE" id="PS50945">
    <property type="entry name" value="I_LWEQ"/>
    <property type="match status" value="1"/>
</dbReference>
<dbReference type="GO" id="GO:0005925">
    <property type="term" value="C:focal adhesion"/>
    <property type="evidence" value="ECO:0007669"/>
    <property type="project" value="InterPro"/>
</dbReference>
<dbReference type="Gene3D" id="1.20.120.230">
    <property type="entry name" value="Alpha-catenin/vinculin-like"/>
    <property type="match status" value="4"/>
</dbReference>
<dbReference type="InterPro" id="IPR015224">
    <property type="entry name" value="Talin_cent"/>
</dbReference>
<dbReference type="CDD" id="cd14473">
    <property type="entry name" value="FERM_B-lobe"/>
    <property type="match status" value="1"/>
</dbReference>
<evidence type="ECO:0000313" key="9">
    <source>
        <dbReference type="Proteomes" id="UP000030693"/>
    </source>
</evidence>
<dbReference type="CDD" id="cd17089">
    <property type="entry name" value="FERM_F0_TLN"/>
    <property type="match status" value="1"/>
</dbReference>
<dbReference type="SUPFAM" id="SSF47220">
    <property type="entry name" value="alpha-catenin/vinculin-like"/>
    <property type="match status" value="3"/>
</dbReference>
<dbReference type="CDD" id="cd17090">
    <property type="entry name" value="FERM_F1_TLN"/>
    <property type="match status" value="1"/>
</dbReference>
<dbReference type="InterPro" id="IPR036723">
    <property type="entry name" value="Alpha-catenin/vinculin-like_sf"/>
</dbReference>
<feature type="region of interest" description="Disordered" evidence="5">
    <location>
        <begin position="436"/>
        <end position="468"/>
    </location>
</feature>
<feature type="coiled-coil region" evidence="4">
    <location>
        <begin position="2526"/>
        <end position="2553"/>
    </location>
</feature>